<feature type="compositionally biased region" description="Basic and acidic residues" evidence="1">
    <location>
        <begin position="366"/>
        <end position="380"/>
    </location>
</feature>
<protein>
    <submittedName>
        <fullName evidence="2">CaiB/BaiF CoA transferase family protein</fullName>
    </submittedName>
</protein>
<dbReference type="SUPFAM" id="SSF89796">
    <property type="entry name" value="CoA-transferase family III (CaiB/BaiF)"/>
    <property type="match status" value="1"/>
</dbReference>
<feature type="region of interest" description="Disordered" evidence="1">
    <location>
        <begin position="340"/>
        <end position="380"/>
    </location>
</feature>
<comment type="caution">
    <text evidence="2">The sequence shown here is derived from an EMBL/GenBank/DDBJ whole genome shotgun (WGS) entry which is preliminary data.</text>
</comment>
<dbReference type="EMBL" id="JBIASD010000055">
    <property type="protein sequence ID" value="MFF3671810.1"/>
    <property type="molecule type" value="Genomic_DNA"/>
</dbReference>
<dbReference type="GO" id="GO:0016740">
    <property type="term" value="F:transferase activity"/>
    <property type="evidence" value="ECO:0007669"/>
    <property type="project" value="UniProtKB-KW"/>
</dbReference>
<keyword evidence="2" id="KW-0808">Transferase</keyword>
<dbReference type="PANTHER" id="PTHR48228">
    <property type="entry name" value="SUCCINYL-COA--D-CITRAMALATE COA-TRANSFERASE"/>
    <property type="match status" value="1"/>
</dbReference>
<dbReference type="Pfam" id="PF02515">
    <property type="entry name" value="CoA_transf_3"/>
    <property type="match status" value="1"/>
</dbReference>
<dbReference type="Gene3D" id="3.40.50.10540">
    <property type="entry name" value="Crotonobetainyl-coa:carnitine coa-transferase, domain 1"/>
    <property type="match status" value="1"/>
</dbReference>
<dbReference type="InterPro" id="IPR023606">
    <property type="entry name" value="CoA-Trfase_III_dom_1_sf"/>
</dbReference>
<evidence type="ECO:0000313" key="2">
    <source>
        <dbReference type="EMBL" id="MFF3671810.1"/>
    </source>
</evidence>
<organism evidence="2 3">
    <name type="scientific">Microtetraspora malaysiensis</name>
    <dbReference type="NCBI Taxonomy" id="161358"/>
    <lineage>
        <taxon>Bacteria</taxon>
        <taxon>Bacillati</taxon>
        <taxon>Actinomycetota</taxon>
        <taxon>Actinomycetes</taxon>
        <taxon>Streptosporangiales</taxon>
        <taxon>Streptosporangiaceae</taxon>
        <taxon>Microtetraspora</taxon>
    </lineage>
</organism>
<reference evidence="2 3" key="1">
    <citation type="submission" date="2024-10" db="EMBL/GenBank/DDBJ databases">
        <title>The Natural Products Discovery Center: Release of the First 8490 Sequenced Strains for Exploring Actinobacteria Biosynthetic Diversity.</title>
        <authorList>
            <person name="Kalkreuter E."/>
            <person name="Kautsar S.A."/>
            <person name="Yang D."/>
            <person name="Bader C.D."/>
            <person name="Teijaro C.N."/>
            <person name="Fluegel L."/>
            <person name="Davis C.M."/>
            <person name="Simpson J.R."/>
            <person name="Lauterbach L."/>
            <person name="Steele A.D."/>
            <person name="Gui C."/>
            <person name="Meng S."/>
            <person name="Li G."/>
            <person name="Viehrig K."/>
            <person name="Ye F."/>
            <person name="Su P."/>
            <person name="Kiefer A.F."/>
            <person name="Nichols A."/>
            <person name="Cepeda A.J."/>
            <person name="Yan W."/>
            <person name="Fan B."/>
            <person name="Jiang Y."/>
            <person name="Adhikari A."/>
            <person name="Zheng C.-J."/>
            <person name="Schuster L."/>
            <person name="Cowan T.M."/>
            <person name="Smanski M.J."/>
            <person name="Chevrette M.G."/>
            <person name="De Carvalho L.P.S."/>
            <person name="Shen B."/>
        </authorList>
    </citation>
    <scope>NUCLEOTIDE SEQUENCE [LARGE SCALE GENOMIC DNA]</scope>
    <source>
        <strain evidence="2 3">NPDC002173</strain>
    </source>
</reference>
<evidence type="ECO:0000313" key="3">
    <source>
        <dbReference type="Proteomes" id="UP001602013"/>
    </source>
</evidence>
<dbReference type="PANTHER" id="PTHR48228:SF5">
    <property type="entry name" value="ALPHA-METHYLACYL-COA RACEMASE"/>
    <property type="match status" value="1"/>
</dbReference>
<accession>A0ABW6T3E7</accession>
<gene>
    <name evidence="2" type="ORF">ACFYXI_40115</name>
</gene>
<dbReference type="Proteomes" id="UP001602013">
    <property type="component" value="Unassembled WGS sequence"/>
</dbReference>
<evidence type="ECO:0000256" key="1">
    <source>
        <dbReference type="SAM" id="MobiDB-lite"/>
    </source>
</evidence>
<name>A0ABW6T3E7_9ACTN</name>
<sequence>MTASPRGPLDGVRVVTFAPLYQGPHATTLLAELGADVVTVERPGTGDGARVQGHMFGALNRGKRSITLDLKDPEDRERAWRLAGTADILVEAFRPGAMDRYGLGYPRLSAANPGLVYVSLSGFGQDGPYRDRAGHDLMYQAAAGLLDALADRPGAVHPPPDLEAGAIVGALYTVIGALAGLVGRSALGRGTHIDLSTHEALLSVVPLRLDPVLNGGGVPRRDGHDPGYGLYRCADGRLIALGIGFEDHFWTALCGVTGLAEYATLPQADRVAACDEIVARLSEALATHPYPEWQAEFDRIGVPAGPVNRLTDIPADPHVRAREVIRATRGHPARQYVRQPLRLSGYPEPEPGPPPELGEHTASLLRELDDPSPHPEEVQL</sequence>
<dbReference type="RefSeq" id="WP_387417971.1">
    <property type="nucleotide sequence ID" value="NZ_JBIASD010000055.1"/>
</dbReference>
<dbReference type="InterPro" id="IPR050509">
    <property type="entry name" value="CoA-transferase_III"/>
</dbReference>
<proteinExistence type="predicted"/>
<keyword evidence="3" id="KW-1185">Reference proteome</keyword>
<dbReference type="Gene3D" id="3.30.1540.10">
    <property type="entry name" value="formyl-coa transferase, domain 3"/>
    <property type="match status" value="1"/>
</dbReference>
<dbReference type="InterPro" id="IPR003673">
    <property type="entry name" value="CoA-Trfase_fam_III"/>
</dbReference>
<dbReference type="InterPro" id="IPR044855">
    <property type="entry name" value="CoA-Trfase_III_dom3_sf"/>
</dbReference>